<comment type="caution">
    <text evidence="2">The sequence shown here is derived from an EMBL/GenBank/DDBJ whole genome shotgun (WGS) entry which is preliminary data.</text>
</comment>
<evidence type="ECO:0000313" key="3">
    <source>
        <dbReference type="Proteomes" id="UP001378188"/>
    </source>
</evidence>
<dbReference type="Gene3D" id="1.10.1200.10">
    <property type="entry name" value="ACP-like"/>
    <property type="match status" value="1"/>
</dbReference>
<evidence type="ECO:0000259" key="1">
    <source>
        <dbReference type="PROSITE" id="PS50075"/>
    </source>
</evidence>
<dbReference type="PROSITE" id="PS50075">
    <property type="entry name" value="CARRIER"/>
    <property type="match status" value="1"/>
</dbReference>
<dbReference type="SUPFAM" id="SSF47336">
    <property type="entry name" value="ACP-like"/>
    <property type="match status" value="1"/>
</dbReference>
<keyword evidence="3" id="KW-1185">Reference proteome</keyword>
<dbReference type="RefSeq" id="WP_340329283.1">
    <property type="nucleotide sequence ID" value="NZ_JAZHOF010000003.1"/>
</dbReference>
<name>A0AAW9RQB8_9HYPH</name>
<feature type="domain" description="Carrier" evidence="1">
    <location>
        <begin position="5"/>
        <end position="79"/>
    </location>
</feature>
<gene>
    <name evidence="2" type="ORF">V3328_08875</name>
</gene>
<organism evidence="2 3">
    <name type="scientific">Microbaculum marinum</name>
    <dbReference type="NCBI Taxonomy" id="1764581"/>
    <lineage>
        <taxon>Bacteria</taxon>
        <taxon>Pseudomonadati</taxon>
        <taxon>Pseudomonadota</taxon>
        <taxon>Alphaproteobacteria</taxon>
        <taxon>Hyphomicrobiales</taxon>
        <taxon>Tepidamorphaceae</taxon>
        <taxon>Microbaculum</taxon>
    </lineage>
</organism>
<dbReference type="InterPro" id="IPR036736">
    <property type="entry name" value="ACP-like_sf"/>
</dbReference>
<sequence>MPTRTEASEWMTGYIVSALDMQRADFSPDARFDSYGLDSAELVIMAGILEEQFEIEIDPEVLFETPTLNGVLDNLVAGGVLQPH</sequence>
<dbReference type="AlphaFoldDB" id="A0AAW9RQB8"/>
<dbReference type="Proteomes" id="UP001378188">
    <property type="component" value="Unassembled WGS sequence"/>
</dbReference>
<proteinExistence type="predicted"/>
<protein>
    <submittedName>
        <fullName evidence="2">Acyl carrier protein</fullName>
    </submittedName>
</protein>
<accession>A0AAW9RQB8</accession>
<dbReference type="EMBL" id="JAZHOF010000003">
    <property type="protein sequence ID" value="MEJ8571584.1"/>
    <property type="molecule type" value="Genomic_DNA"/>
</dbReference>
<evidence type="ECO:0000313" key="2">
    <source>
        <dbReference type="EMBL" id="MEJ8571584.1"/>
    </source>
</evidence>
<reference evidence="2 3" key="1">
    <citation type="submission" date="2024-02" db="EMBL/GenBank/DDBJ databases">
        <title>Genome analysis and characterization of Microbaculum marinisediminis sp. nov., isolated from marine sediment.</title>
        <authorList>
            <person name="Du Z.-J."/>
            <person name="Ye Y.-Q."/>
            <person name="Zhang Z.-R."/>
            <person name="Yuan S.-M."/>
            <person name="Zhang X.-Y."/>
        </authorList>
    </citation>
    <scope>NUCLEOTIDE SEQUENCE [LARGE SCALE GENOMIC DNA]</scope>
    <source>
        <strain evidence="2 3">SDUM1044001</strain>
    </source>
</reference>
<dbReference type="Pfam" id="PF00550">
    <property type="entry name" value="PP-binding"/>
    <property type="match status" value="1"/>
</dbReference>
<dbReference type="InterPro" id="IPR009081">
    <property type="entry name" value="PP-bd_ACP"/>
</dbReference>